<proteinExistence type="predicted"/>
<dbReference type="AlphaFoldDB" id="A0A6M5YY66"/>
<gene>
    <name evidence="1" type="ORF">FTUN_5954</name>
</gene>
<reference evidence="2" key="1">
    <citation type="submission" date="2020-05" db="EMBL/GenBank/DDBJ databases">
        <title>Frigoriglobus tundricola gen. nov., sp. nov., a psychrotolerant cellulolytic planctomycete of the family Gemmataceae with two divergent copies of 16S rRNA gene.</title>
        <authorList>
            <person name="Kulichevskaya I.S."/>
            <person name="Ivanova A.A."/>
            <person name="Naumoff D.G."/>
            <person name="Beletsky A.V."/>
            <person name="Rijpstra W.I.C."/>
            <person name="Sinninghe Damste J.S."/>
            <person name="Mardanov A.V."/>
            <person name="Ravin N.V."/>
            <person name="Dedysh S.N."/>
        </authorList>
    </citation>
    <scope>NUCLEOTIDE SEQUENCE [LARGE SCALE GENOMIC DNA]</scope>
    <source>
        <strain evidence="2">PL17</strain>
    </source>
</reference>
<keyword evidence="2" id="KW-1185">Reference proteome</keyword>
<sequence>MSYRAAAARLKTGDTAGYARICERAEAAVLKDVPVEQLNDAAWQLSLAPGGARAPDRLAERFAAAFKAAKGPMEKHMYANTLGAVLIRAGRYAEGVQWLERGVAADGDKRLPEDAAFLAIAHRRLGDGAGADVQLAKARKAFGLLSEQPEKWADCVVLELLIAEAAPEQVPYPRLKSPVPPAGE</sequence>
<dbReference type="KEGG" id="ftj:FTUN_5954"/>
<evidence type="ECO:0008006" key="3">
    <source>
        <dbReference type="Google" id="ProtNLM"/>
    </source>
</evidence>
<protein>
    <recommendedName>
        <fullName evidence="3">Tetratricopeptide repeat protein</fullName>
    </recommendedName>
</protein>
<accession>A0A6M5YY66</accession>
<dbReference type="Proteomes" id="UP000503447">
    <property type="component" value="Chromosome"/>
</dbReference>
<evidence type="ECO:0000313" key="1">
    <source>
        <dbReference type="EMBL" id="QJW98366.1"/>
    </source>
</evidence>
<organism evidence="1 2">
    <name type="scientific">Frigoriglobus tundricola</name>
    <dbReference type="NCBI Taxonomy" id="2774151"/>
    <lineage>
        <taxon>Bacteria</taxon>
        <taxon>Pseudomonadati</taxon>
        <taxon>Planctomycetota</taxon>
        <taxon>Planctomycetia</taxon>
        <taxon>Gemmatales</taxon>
        <taxon>Gemmataceae</taxon>
        <taxon>Frigoriglobus</taxon>
    </lineage>
</organism>
<dbReference type="EMBL" id="CP053452">
    <property type="protein sequence ID" value="QJW98366.1"/>
    <property type="molecule type" value="Genomic_DNA"/>
</dbReference>
<evidence type="ECO:0000313" key="2">
    <source>
        <dbReference type="Proteomes" id="UP000503447"/>
    </source>
</evidence>
<name>A0A6M5YY66_9BACT</name>